<dbReference type="GO" id="GO:0000049">
    <property type="term" value="F:tRNA binding"/>
    <property type="evidence" value="ECO:0007669"/>
    <property type="project" value="TreeGrafter"/>
</dbReference>
<comment type="cofactor">
    <cofactor evidence="1">
        <name>Mg(2+)</name>
        <dbReference type="ChEBI" id="CHEBI:18420"/>
    </cofactor>
</comment>
<evidence type="ECO:0000256" key="1">
    <source>
        <dbReference type="ARBA" id="ARBA00001946"/>
    </source>
</evidence>
<dbReference type="SUPFAM" id="SSF81301">
    <property type="entry name" value="Nucleotidyltransferase"/>
    <property type="match status" value="1"/>
</dbReference>
<evidence type="ECO:0000259" key="12">
    <source>
        <dbReference type="Pfam" id="PF13735"/>
    </source>
</evidence>
<proteinExistence type="inferred from homology"/>
<dbReference type="Gene3D" id="1.10.3090.10">
    <property type="entry name" value="cca-adding enzyme, domain 2"/>
    <property type="match status" value="1"/>
</dbReference>
<evidence type="ECO:0000256" key="4">
    <source>
        <dbReference type="ARBA" id="ARBA00022695"/>
    </source>
</evidence>
<keyword evidence="5" id="KW-0479">Metal-binding</keyword>
<evidence type="ECO:0000259" key="10">
    <source>
        <dbReference type="Pfam" id="PF01743"/>
    </source>
</evidence>
<sequence>MQINLPKDVQSILEKITSQGFHIYLVGGAVRDAIMGKIIEDWDFATSATPKEIQALFPESFYDNLFGTVGIPGTNKDHSKPHEITTFRTEVDYKDFRRPSHVSWGKTIEKDLERRDFTINAIAIPFVKDKLDFDKIIDPFHGQKDIKAKTIKAVNDPFERFQEDALRMMRAIRFSAQLGFGIEEKTKQAIKENAILINKIAKERVRDELFKIIMSPSPISAINIMRETELLGHILPELEKTFGVDQVSPQRHHIYDVGTHLLMSLKACESPDVITRFATLIHDIGKPQTYKKQANNVTTFYNHEIVSAKIAKRIAERLNLSKKQSEKLIRLVRYHQFTVDEHQTDSALRRFIRNVTPEYLDDMLELRRADRLGSGSKETSWRTEDFKKRLVEVQKQPFTIRDLKITGFDVMKEKNIKPGPKIGLILKELYKEVVAKRLTNEKDALLARINNSKT</sequence>
<organism evidence="13 14">
    <name type="scientific">Candidatus Woesebacteria bacterium RIFOXYB1_FULL_38_16</name>
    <dbReference type="NCBI Taxonomy" id="1802538"/>
    <lineage>
        <taxon>Bacteria</taxon>
        <taxon>Candidatus Woeseibacteriota</taxon>
    </lineage>
</organism>
<dbReference type="PANTHER" id="PTHR46173:SF1">
    <property type="entry name" value="CCA TRNA NUCLEOTIDYLTRANSFERASE 1, MITOCHONDRIAL"/>
    <property type="match status" value="1"/>
</dbReference>
<dbReference type="GO" id="GO:0016779">
    <property type="term" value="F:nucleotidyltransferase activity"/>
    <property type="evidence" value="ECO:0007669"/>
    <property type="project" value="UniProtKB-KW"/>
</dbReference>
<dbReference type="InterPro" id="IPR006675">
    <property type="entry name" value="HDIG_dom"/>
</dbReference>
<dbReference type="Pfam" id="PF01743">
    <property type="entry name" value="PolyA_pol"/>
    <property type="match status" value="1"/>
</dbReference>
<dbReference type="Proteomes" id="UP000178999">
    <property type="component" value="Unassembled WGS sequence"/>
</dbReference>
<dbReference type="Gene3D" id="1.10.246.80">
    <property type="match status" value="1"/>
</dbReference>
<dbReference type="Pfam" id="PF13735">
    <property type="entry name" value="tRNA_NucTran2_2"/>
    <property type="match status" value="1"/>
</dbReference>
<evidence type="ECO:0000256" key="5">
    <source>
        <dbReference type="ARBA" id="ARBA00022723"/>
    </source>
</evidence>
<dbReference type="Gene3D" id="3.30.460.10">
    <property type="entry name" value="Beta Polymerase, domain 2"/>
    <property type="match status" value="1"/>
</dbReference>
<evidence type="ECO:0000313" key="13">
    <source>
        <dbReference type="EMBL" id="OGM79025.1"/>
    </source>
</evidence>
<evidence type="ECO:0000256" key="8">
    <source>
        <dbReference type="ARBA" id="ARBA00022884"/>
    </source>
</evidence>
<feature type="domain" description="Poly A polymerase head" evidence="10">
    <location>
        <begin position="23"/>
        <end position="151"/>
    </location>
</feature>
<reference evidence="13 14" key="1">
    <citation type="journal article" date="2016" name="Nat. Commun.">
        <title>Thousands of microbial genomes shed light on interconnected biogeochemical processes in an aquifer system.</title>
        <authorList>
            <person name="Anantharaman K."/>
            <person name="Brown C.T."/>
            <person name="Hug L.A."/>
            <person name="Sharon I."/>
            <person name="Castelle C.J."/>
            <person name="Probst A.J."/>
            <person name="Thomas B.C."/>
            <person name="Singh A."/>
            <person name="Wilkins M.J."/>
            <person name="Karaoz U."/>
            <person name="Brodie E.L."/>
            <person name="Williams K.H."/>
            <person name="Hubbard S.S."/>
            <person name="Banfield J.F."/>
        </authorList>
    </citation>
    <scope>NUCLEOTIDE SEQUENCE [LARGE SCALE GENOMIC DNA]</scope>
</reference>
<keyword evidence="7" id="KW-0460">Magnesium</keyword>
<dbReference type="NCBIfam" id="NF009814">
    <property type="entry name" value="PRK13299.1"/>
    <property type="match status" value="1"/>
</dbReference>
<dbReference type="GO" id="GO:0046872">
    <property type="term" value="F:metal ion binding"/>
    <property type="evidence" value="ECO:0007669"/>
    <property type="project" value="UniProtKB-KW"/>
</dbReference>
<dbReference type="AlphaFoldDB" id="A0A1F8CTY4"/>
<keyword evidence="8 9" id="KW-0694">RNA-binding</keyword>
<protein>
    <recommendedName>
        <fullName evidence="15">HD domain-containing protein</fullName>
    </recommendedName>
</protein>
<feature type="domain" description="CCA-adding enzyme C-terminal" evidence="12">
    <location>
        <begin position="313"/>
        <end position="447"/>
    </location>
</feature>
<evidence type="ECO:0000256" key="3">
    <source>
        <dbReference type="ARBA" id="ARBA00022694"/>
    </source>
</evidence>
<evidence type="ECO:0000259" key="11">
    <source>
        <dbReference type="Pfam" id="PF12627"/>
    </source>
</evidence>
<dbReference type="PANTHER" id="PTHR46173">
    <property type="entry name" value="CCA TRNA NUCLEOTIDYLTRANSFERASE 1, MITOCHONDRIAL"/>
    <property type="match status" value="1"/>
</dbReference>
<evidence type="ECO:0000256" key="2">
    <source>
        <dbReference type="ARBA" id="ARBA00022679"/>
    </source>
</evidence>
<evidence type="ECO:0000313" key="14">
    <source>
        <dbReference type="Proteomes" id="UP000178999"/>
    </source>
</evidence>
<dbReference type="InterPro" id="IPR002646">
    <property type="entry name" value="PolA_pol_head_dom"/>
</dbReference>
<name>A0A1F8CTY4_9BACT</name>
<accession>A0A1F8CTY4</accession>
<dbReference type="InterPro" id="IPR043519">
    <property type="entry name" value="NT_sf"/>
</dbReference>
<keyword evidence="6" id="KW-0547">Nucleotide-binding</keyword>
<feature type="domain" description="tRNA nucleotidyltransferase/poly(A) polymerase RNA and SrmB- binding" evidence="11">
    <location>
        <begin position="179"/>
        <end position="239"/>
    </location>
</feature>
<evidence type="ECO:0008006" key="15">
    <source>
        <dbReference type="Google" id="ProtNLM"/>
    </source>
</evidence>
<gene>
    <name evidence="13" type="ORF">A2382_01250</name>
</gene>
<keyword evidence="4" id="KW-0548">Nucleotidyltransferase</keyword>
<keyword evidence="3" id="KW-0819">tRNA processing</keyword>
<keyword evidence="2 9" id="KW-0808">Transferase</keyword>
<evidence type="ECO:0000256" key="6">
    <source>
        <dbReference type="ARBA" id="ARBA00022741"/>
    </source>
</evidence>
<dbReference type="EMBL" id="MGHY01000021">
    <property type="protein sequence ID" value="OGM79025.1"/>
    <property type="molecule type" value="Genomic_DNA"/>
</dbReference>
<dbReference type="NCBIfam" id="TIGR00277">
    <property type="entry name" value="HDIG"/>
    <property type="match status" value="1"/>
</dbReference>
<evidence type="ECO:0000256" key="9">
    <source>
        <dbReference type="RuleBase" id="RU003953"/>
    </source>
</evidence>
<dbReference type="InterPro" id="IPR050264">
    <property type="entry name" value="Bact_CCA-adding_enz_type3_sf"/>
</dbReference>
<dbReference type="CDD" id="cd05398">
    <property type="entry name" value="NT_ClassII-CCAase"/>
    <property type="match status" value="1"/>
</dbReference>
<dbReference type="STRING" id="1802538.A2382_01250"/>
<dbReference type="Pfam" id="PF12627">
    <property type="entry name" value="PolyA_pol_RNAbd"/>
    <property type="match status" value="1"/>
</dbReference>
<evidence type="ECO:0000256" key="7">
    <source>
        <dbReference type="ARBA" id="ARBA00022842"/>
    </source>
</evidence>
<dbReference type="GO" id="GO:0008033">
    <property type="term" value="P:tRNA processing"/>
    <property type="evidence" value="ECO:0007669"/>
    <property type="project" value="UniProtKB-KW"/>
</dbReference>
<comment type="caution">
    <text evidence="13">The sequence shown here is derived from an EMBL/GenBank/DDBJ whole genome shotgun (WGS) entry which is preliminary data.</text>
</comment>
<dbReference type="SUPFAM" id="SSF81891">
    <property type="entry name" value="Poly A polymerase C-terminal region-like"/>
    <property type="match status" value="1"/>
</dbReference>
<dbReference type="InterPro" id="IPR032828">
    <property type="entry name" value="PolyA_RNA-bd"/>
</dbReference>
<dbReference type="InterPro" id="IPR032810">
    <property type="entry name" value="CCA-adding_enz_C"/>
</dbReference>
<dbReference type="GO" id="GO:0000166">
    <property type="term" value="F:nucleotide binding"/>
    <property type="evidence" value="ECO:0007669"/>
    <property type="project" value="UniProtKB-KW"/>
</dbReference>
<comment type="similarity">
    <text evidence="9">Belongs to the tRNA nucleotidyltransferase/poly(A) polymerase family.</text>
</comment>